<evidence type="ECO:0000313" key="1">
    <source>
        <dbReference type="EMBL" id="CCH00983.1"/>
    </source>
</evidence>
<keyword evidence="2" id="KW-1185">Reference proteome</keyword>
<gene>
    <name evidence="1" type="ORF">FAES_2974</name>
</gene>
<evidence type="ECO:0000313" key="2">
    <source>
        <dbReference type="Proteomes" id="UP000011058"/>
    </source>
</evidence>
<dbReference type="KEGG" id="fae:FAES_2974"/>
<accession>I0KA30</accession>
<proteinExistence type="predicted"/>
<dbReference type="Proteomes" id="UP000011058">
    <property type="component" value="Chromosome"/>
</dbReference>
<name>I0KA30_9BACT</name>
<dbReference type="OrthoDB" id="9864653at2"/>
<sequence length="134" mass="15324">MKDVIQLLHSYARFRAAVLRSLDIANLSKAEFARITGMEANSKYRRQLNPALWKPAELHQLGVGLGLIDGSSFKLAELANMISKLPDPVRKSVCRYTLLTNRKLEQRSQSPESWQPYEVDKILYFLETMAIQTN</sequence>
<dbReference type="RefSeq" id="WP_015332082.1">
    <property type="nucleotide sequence ID" value="NC_020054.1"/>
</dbReference>
<dbReference type="HOGENOM" id="CLU_141055_0_0_10"/>
<reference evidence="1 2" key="1">
    <citation type="journal article" date="2012" name="J. Bacteriol.">
        <title>Genome Sequence of Fibrella aestuarina BUZ 2T, a Filamentous Marine Bacterium.</title>
        <authorList>
            <person name="Filippini M."/>
            <person name="Qi W."/>
            <person name="Blom J."/>
            <person name="Goesmann A."/>
            <person name="Smits T.H."/>
            <person name="Bagheri H.C."/>
        </authorList>
    </citation>
    <scope>NUCLEOTIDE SEQUENCE [LARGE SCALE GENOMIC DNA]</scope>
    <source>
        <strain evidence="2">BUZ 2T</strain>
    </source>
</reference>
<dbReference type="EMBL" id="HE796683">
    <property type="protein sequence ID" value="CCH00983.1"/>
    <property type="molecule type" value="Genomic_DNA"/>
</dbReference>
<protein>
    <submittedName>
        <fullName evidence="1">Uncharacterized protein</fullName>
    </submittedName>
</protein>
<organism evidence="1 2">
    <name type="scientific">Fibrella aestuarina BUZ 2</name>
    <dbReference type="NCBI Taxonomy" id="1166018"/>
    <lineage>
        <taxon>Bacteria</taxon>
        <taxon>Pseudomonadati</taxon>
        <taxon>Bacteroidota</taxon>
        <taxon>Cytophagia</taxon>
        <taxon>Cytophagales</taxon>
        <taxon>Spirosomataceae</taxon>
        <taxon>Fibrella</taxon>
    </lineage>
</organism>
<dbReference type="AlphaFoldDB" id="I0KA30"/>